<dbReference type="InterPro" id="IPR011990">
    <property type="entry name" value="TPR-like_helical_dom_sf"/>
</dbReference>
<dbReference type="SUPFAM" id="SSF53335">
    <property type="entry name" value="S-adenosyl-L-methionine-dependent methyltransferases"/>
    <property type="match status" value="2"/>
</dbReference>
<keyword evidence="6" id="KW-1185">Reference proteome</keyword>
<dbReference type="PANTHER" id="PTHR40048:SF1">
    <property type="entry name" value="RHAMNOSYL O-METHYLTRANSFERASE"/>
    <property type="match status" value="1"/>
</dbReference>
<keyword evidence="1" id="KW-0489">Methyltransferase</keyword>
<dbReference type="Gene3D" id="1.25.40.10">
    <property type="entry name" value="Tetratricopeptide repeat domain"/>
    <property type="match status" value="1"/>
</dbReference>
<dbReference type="Proteomes" id="UP000614714">
    <property type="component" value="Unassembled WGS sequence"/>
</dbReference>
<evidence type="ECO:0000256" key="2">
    <source>
        <dbReference type="ARBA" id="ARBA00022679"/>
    </source>
</evidence>
<name>A0ABS0YH86_9BACT</name>
<feature type="domain" description="Spore protein YkvP/CgeB glycosyl transferase-like" evidence="4">
    <location>
        <begin position="236"/>
        <end position="346"/>
    </location>
</feature>
<dbReference type="Pfam" id="PF13524">
    <property type="entry name" value="Glyco_trans_1_2"/>
    <property type="match status" value="1"/>
</dbReference>
<dbReference type="Gene3D" id="3.40.50.150">
    <property type="entry name" value="Vaccinia Virus protein VP39"/>
    <property type="match status" value="2"/>
</dbReference>
<dbReference type="PANTHER" id="PTHR40048">
    <property type="entry name" value="RHAMNOSYL O-METHYLTRANSFERASE"/>
    <property type="match status" value="1"/>
</dbReference>
<organism evidence="5 6">
    <name type="scientific">Geomonas anaerohicana</name>
    <dbReference type="NCBI Taxonomy" id="2798583"/>
    <lineage>
        <taxon>Bacteria</taxon>
        <taxon>Pseudomonadati</taxon>
        <taxon>Thermodesulfobacteriota</taxon>
        <taxon>Desulfuromonadia</taxon>
        <taxon>Geobacterales</taxon>
        <taxon>Geobacteraceae</taxon>
        <taxon>Geomonas</taxon>
    </lineage>
</organism>
<evidence type="ECO:0000256" key="3">
    <source>
        <dbReference type="SAM" id="MobiDB-lite"/>
    </source>
</evidence>
<accession>A0ABS0YH86</accession>
<dbReference type="InterPro" id="IPR007072">
    <property type="entry name" value="RNMT_CmcI"/>
</dbReference>
<dbReference type="InterPro" id="IPR029063">
    <property type="entry name" value="SAM-dependent_MTases_sf"/>
</dbReference>
<reference evidence="5 6" key="1">
    <citation type="submission" date="2020-12" db="EMBL/GenBank/DDBJ databases">
        <title>Geomonas sp. Red421, isolated from paddy soil.</title>
        <authorList>
            <person name="Xu Z."/>
            <person name="Zhang Z."/>
            <person name="Masuda Y."/>
            <person name="Itoh H."/>
            <person name="Senoo K."/>
        </authorList>
    </citation>
    <scope>NUCLEOTIDE SEQUENCE [LARGE SCALE GENOMIC DNA]</scope>
    <source>
        <strain evidence="5 6">Red421</strain>
    </source>
</reference>
<sequence length="978" mass="109559">MKFLQILTFYPVYLTHFYNSRPGLAQQPYQVQLEALFEDGFGASHVFAPYLKEAGYDSRMLIVNCEPLQRRWLAEQGELALAQRPDLTIHEVTAKQVEAFRPDILYTSDPILFDSGFVRALSYRPAMVFGWRASSVPQETDWSEFDLIISNFEFSLELAKKRGARGTRFFMPGFPPHVARAVAAEEKRYDVVFTGQVSGDHHRRREVLNQLYAASGPGKFAVDCFIPEPLEGFAPEIAQHNHGAVWGMDMFRTLRRGRIALNVQCDMGNEQAGNMRLFEAAGSGSFLLTDYQANISRYFEPGRELETYASPGELVEKVRYYLDHPQAREEIARRGQQRCLADYAMDKLAFGMDELIRETLAAKGTPVPPPTRGKGPPAAPTGEDTAAATGATITDKGKETMTQGTAQQSVEEKVKSCINESVEHLQAGRAIKAMRLAEQAIGFGLHVPGLHYLYAVSLDQVGRHEEALEELKSELAKNPGHKEAAAMAAHLTPLLVKPPRPEIPTAQRGYQTSLPRETLLEIQNTSHNYSYRGVPMIKNPFDFAIYPILIWDKKPRTIIEIGSKDGGSALWLGDMLDNFGIDGHVYSLDIVGVKKVSHPRVTFVEGDGRDLAESFSPEFMLTLPRPLLVIEDADHSYETSSHVLSFFHRYLAEGETIIVEDGIISDLGMDATYSSGPHRAIKEFLAGHGGDYQMEGRYCDFFGYNLTWCTNGFLKRTTPNREVAEAHRSGNLVYPTPRSVPYPENHLLDKGLISEFREDDPAPKGIQSQMSANERFQLYYALRKELVPQGPLLRFVEIGSYSGASLVLINQALHRLGIQFQGLCVEPGGTQQFHEVVQKLSGSVIHFPLLSHEAAQRLSVMLEPGRLPEFMFIDGDHTYQGVKQDILDYYPLLAPGGIMLFHDYLPAMDDANRAAILSHHGNNEPGIRQACQELMEETYRCQRIDLPLLHPTDPTQTQPQLPIIPGVFSTVRAYRKPR</sequence>
<dbReference type="Pfam" id="PF04989">
    <property type="entry name" value="RMNT_CmcI"/>
    <property type="match status" value="1"/>
</dbReference>
<keyword evidence="2" id="KW-0808">Transferase</keyword>
<dbReference type="InterPro" id="IPR055259">
    <property type="entry name" value="YkvP/CgeB_Glyco_trans-like"/>
</dbReference>
<feature type="region of interest" description="Disordered" evidence="3">
    <location>
        <begin position="361"/>
        <end position="385"/>
    </location>
</feature>
<dbReference type="RefSeq" id="WP_199390157.1">
    <property type="nucleotide sequence ID" value="NZ_JAEMHL010000009.1"/>
</dbReference>
<evidence type="ECO:0000313" key="6">
    <source>
        <dbReference type="Proteomes" id="UP000614714"/>
    </source>
</evidence>
<gene>
    <name evidence="5" type="ORF">JFN91_15800</name>
</gene>
<feature type="compositionally biased region" description="Low complexity" evidence="3">
    <location>
        <begin position="372"/>
        <end position="385"/>
    </location>
</feature>
<evidence type="ECO:0000313" key="5">
    <source>
        <dbReference type="EMBL" id="MBJ6751680.1"/>
    </source>
</evidence>
<proteinExistence type="predicted"/>
<evidence type="ECO:0000259" key="4">
    <source>
        <dbReference type="Pfam" id="PF13524"/>
    </source>
</evidence>
<dbReference type="SUPFAM" id="SSF48452">
    <property type="entry name" value="TPR-like"/>
    <property type="match status" value="1"/>
</dbReference>
<evidence type="ECO:0000256" key="1">
    <source>
        <dbReference type="ARBA" id="ARBA00022603"/>
    </source>
</evidence>
<dbReference type="Pfam" id="PF13578">
    <property type="entry name" value="Methyltransf_24"/>
    <property type="match status" value="1"/>
</dbReference>
<dbReference type="EMBL" id="JAEMHL010000009">
    <property type="protein sequence ID" value="MBJ6751680.1"/>
    <property type="molecule type" value="Genomic_DNA"/>
</dbReference>
<protein>
    <submittedName>
        <fullName evidence="5">Glycosyltransferase</fullName>
    </submittedName>
</protein>
<comment type="caution">
    <text evidence="5">The sequence shown here is derived from an EMBL/GenBank/DDBJ whole genome shotgun (WGS) entry which is preliminary data.</text>
</comment>